<dbReference type="GO" id="GO:0016887">
    <property type="term" value="F:ATP hydrolysis activity"/>
    <property type="evidence" value="ECO:0007669"/>
    <property type="project" value="InterPro"/>
</dbReference>
<keyword evidence="2" id="KW-0067">ATP-binding</keyword>
<dbReference type="InterPro" id="IPR017871">
    <property type="entry name" value="ABC_transporter-like_CS"/>
</dbReference>
<dbReference type="RefSeq" id="WP_218318465.1">
    <property type="nucleotide sequence ID" value="NZ_JAEEGC010000004.1"/>
</dbReference>
<dbReference type="InterPro" id="IPR003439">
    <property type="entry name" value="ABC_transporter-like_ATP-bd"/>
</dbReference>
<keyword evidence="2" id="KW-0547">Nucleotide-binding</keyword>
<dbReference type="PROSITE" id="PS50893">
    <property type="entry name" value="ABC_TRANSPORTER_2"/>
    <property type="match status" value="1"/>
</dbReference>
<name>A0A949TJ06_9CLOT</name>
<reference evidence="2" key="1">
    <citation type="submission" date="2020-12" db="EMBL/GenBank/DDBJ databases">
        <title>Clostridium thailandense sp. nov., a novel acetogenic bacterium isolated from peat land soil in Thailand.</title>
        <authorList>
            <person name="Chaikitkaew S."/>
            <person name="Birkeland N.K."/>
        </authorList>
    </citation>
    <scope>NUCLEOTIDE SEQUENCE</scope>
    <source>
        <strain evidence="2">PL3</strain>
    </source>
</reference>
<dbReference type="PANTHER" id="PTHR43582:SF2">
    <property type="entry name" value="LINEARMYCIN RESISTANCE ATP-BINDING PROTEIN LNRL"/>
    <property type="match status" value="1"/>
</dbReference>
<evidence type="ECO:0000259" key="1">
    <source>
        <dbReference type="PROSITE" id="PS50893"/>
    </source>
</evidence>
<evidence type="ECO:0000313" key="2">
    <source>
        <dbReference type="EMBL" id="MBV7271427.1"/>
    </source>
</evidence>
<dbReference type="Pfam" id="PF00005">
    <property type="entry name" value="ABC_tran"/>
    <property type="match status" value="1"/>
</dbReference>
<protein>
    <submittedName>
        <fullName evidence="2">ABC transporter ATP-binding protein</fullName>
    </submittedName>
</protein>
<gene>
    <name evidence="2" type="ORF">I6U48_00640</name>
</gene>
<dbReference type="PROSITE" id="PS00211">
    <property type="entry name" value="ABC_TRANSPORTER_1"/>
    <property type="match status" value="1"/>
</dbReference>
<dbReference type="AlphaFoldDB" id="A0A949TJ06"/>
<dbReference type="Proteomes" id="UP000694308">
    <property type="component" value="Unassembled WGS sequence"/>
</dbReference>
<organism evidence="2 3">
    <name type="scientific">Clostridium thailandense</name>
    <dbReference type="NCBI Taxonomy" id="2794346"/>
    <lineage>
        <taxon>Bacteria</taxon>
        <taxon>Bacillati</taxon>
        <taxon>Bacillota</taxon>
        <taxon>Clostridia</taxon>
        <taxon>Eubacteriales</taxon>
        <taxon>Clostridiaceae</taxon>
        <taxon>Clostridium</taxon>
    </lineage>
</organism>
<dbReference type="EMBL" id="JAEEGC010000004">
    <property type="protein sequence ID" value="MBV7271427.1"/>
    <property type="molecule type" value="Genomic_DNA"/>
</dbReference>
<feature type="domain" description="ABC transporter" evidence="1">
    <location>
        <begin position="2"/>
        <end position="232"/>
    </location>
</feature>
<evidence type="ECO:0000313" key="3">
    <source>
        <dbReference type="Proteomes" id="UP000694308"/>
    </source>
</evidence>
<accession>A0A949TJ06</accession>
<proteinExistence type="predicted"/>
<dbReference type="GO" id="GO:0005524">
    <property type="term" value="F:ATP binding"/>
    <property type="evidence" value="ECO:0007669"/>
    <property type="project" value="UniProtKB-KW"/>
</dbReference>
<keyword evidence="3" id="KW-1185">Reference proteome</keyword>
<comment type="caution">
    <text evidence="2">The sequence shown here is derived from an EMBL/GenBank/DDBJ whole genome shotgun (WGS) entry which is preliminary data.</text>
</comment>
<sequence length="303" mass="34344">MIELKNVKKSYEKNVALNQVSFTINDGICFGLIGPNGAGKSTLMKVIAGITRKYEGKIFFNGKSIEKSRNEVKKSIGYVPQDLVLENTLTARDNLEFFGGVYGIQRNEIKEKVNKTLQDIGLEDRGDEAVKNYSGGMKRRLNIGCALMHNPQLVIMDEPTVGIDPQSRNYIYSIIKRLKSEGKTVIYSSHYMEEVQNLCEEMVLIDHGNILESGSVNKIIDKHSKPSIYIAGEDIKSEELQQFGKVKKLENGYQILSEDVLMTIKSISKYLLSNNKHVSQLEIYRMNLEDIFFMLTGKNLRDK</sequence>
<dbReference type="SMART" id="SM00382">
    <property type="entry name" value="AAA"/>
    <property type="match status" value="1"/>
</dbReference>
<dbReference type="PANTHER" id="PTHR43582">
    <property type="entry name" value="LINEARMYCIN RESISTANCE ATP-BINDING PROTEIN LNRL"/>
    <property type="match status" value="1"/>
</dbReference>
<dbReference type="InterPro" id="IPR003593">
    <property type="entry name" value="AAA+_ATPase"/>
</dbReference>